<dbReference type="Proteomes" id="UP001589536">
    <property type="component" value="Unassembled WGS sequence"/>
</dbReference>
<sequence>MTTVRVSLYLDVDGVVNPFGPMGFTDWGTEWKIADAGILEVVYAAELVEGLNQLAVHPAARFVWLTTWQRLAPEFLCPAIGLHGEHWPVLTSDGWDMSADWWKLDVLQRDVQESGVDRIVWMDDQLAHEAAARSWVEFLGSRVLWISPDPRRGLSRSEIAAVRQFLG</sequence>
<dbReference type="Pfam" id="PF18143">
    <property type="entry name" value="HAD_SAK_2"/>
    <property type="match status" value="1"/>
</dbReference>
<protein>
    <submittedName>
        <fullName evidence="1">HAD domain-containing protein</fullName>
    </submittedName>
</protein>
<organism evidence="1 2">
    <name type="scientific">Arthrobacter methylotrophus</name>
    <dbReference type="NCBI Taxonomy" id="121291"/>
    <lineage>
        <taxon>Bacteria</taxon>
        <taxon>Bacillati</taxon>
        <taxon>Actinomycetota</taxon>
        <taxon>Actinomycetes</taxon>
        <taxon>Micrococcales</taxon>
        <taxon>Micrococcaceae</taxon>
        <taxon>Arthrobacter</taxon>
    </lineage>
</organism>
<dbReference type="RefSeq" id="WP_345041344.1">
    <property type="nucleotide sequence ID" value="NZ_BAABED010000001.1"/>
</dbReference>
<dbReference type="EMBL" id="JBHMBH010000066">
    <property type="protein sequence ID" value="MFB9716868.1"/>
    <property type="molecule type" value="Genomic_DNA"/>
</dbReference>
<gene>
    <name evidence="1" type="ORF">ACFFPI_22495</name>
</gene>
<reference evidence="1 2" key="1">
    <citation type="submission" date="2024-09" db="EMBL/GenBank/DDBJ databases">
        <authorList>
            <person name="Sun Q."/>
            <person name="Mori K."/>
        </authorList>
    </citation>
    <scope>NUCLEOTIDE SEQUENCE [LARGE SCALE GENOMIC DNA]</scope>
    <source>
        <strain evidence="1 2">JCM 13519</strain>
    </source>
</reference>
<name>A0ABV5UXB8_9MICC</name>
<evidence type="ECO:0000313" key="1">
    <source>
        <dbReference type="EMBL" id="MFB9716868.1"/>
    </source>
</evidence>
<proteinExistence type="predicted"/>
<evidence type="ECO:0000313" key="2">
    <source>
        <dbReference type="Proteomes" id="UP001589536"/>
    </source>
</evidence>
<accession>A0ABV5UXB8</accession>
<keyword evidence="2" id="KW-1185">Reference proteome</keyword>
<comment type="caution">
    <text evidence="1">The sequence shown here is derived from an EMBL/GenBank/DDBJ whole genome shotgun (WGS) entry which is preliminary data.</text>
</comment>